<dbReference type="EMBL" id="LT550306">
    <property type="protein sequence ID" value="SAL95374.1"/>
    <property type="molecule type" value="Genomic_DNA"/>
</dbReference>
<name>A0A163IUA0_ABSGL</name>
<organism evidence="1">
    <name type="scientific">Absidia glauca</name>
    <name type="common">Pin mould</name>
    <dbReference type="NCBI Taxonomy" id="4829"/>
    <lineage>
        <taxon>Eukaryota</taxon>
        <taxon>Fungi</taxon>
        <taxon>Fungi incertae sedis</taxon>
        <taxon>Mucoromycota</taxon>
        <taxon>Mucoromycotina</taxon>
        <taxon>Mucoromycetes</taxon>
        <taxon>Mucorales</taxon>
        <taxon>Cunninghamellaceae</taxon>
        <taxon>Absidia</taxon>
    </lineage>
</organism>
<evidence type="ECO:0000313" key="2">
    <source>
        <dbReference type="Proteomes" id="UP000078561"/>
    </source>
</evidence>
<sequence length="104" mass="11325">YGVINRWSKPAFVLKRVMTWFTNSLPLSDCTIIGIPKSQNTGMMAFTTDSAVLSLIGLKMTNRLHMSTITSRYVLCSAVVGNGPVKSIAQWSPGNNACMGLWGL</sequence>
<feature type="non-terminal residue" evidence="1">
    <location>
        <position position="1"/>
    </location>
</feature>
<protein>
    <submittedName>
        <fullName evidence="1">Uncharacterized protein</fullName>
    </submittedName>
</protein>
<keyword evidence="2" id="KW-1185">Reference proteome</keyword>
<proteinExistence type="predicted"/>
<dbReference type="Proteomes" id="UP000078561">
    <property type="component" value="Unassembled WGS sequence"/>
</dbReference>
<dbReference type="AlphaFoldDB" id="A0A163IUA0"/>
<accession>A0A163IUA0</accession>
<dbReference type="InParanoid" id="A0A163IUA0"/>
<evidence type="ECO:0000313" key="1">
    <source>
        <dbReference type="EMBL" id="SAL95374.1"/>
    </source>
</evidence>
<reference evidence="1" key="1">
    <citation type="submission" date="2016-04" db="EMBL/GenBank/DDBJ databases">
        <authorList>
            <person name="Evans L.H."/>
            <person name="Alamgir A."/>
            <person name="Owens N."/>
            <person name="Weber N.D."/>
            <person name="Virtaneva K."/>
            <person name="Barbian K."/>
            <person name="Babar A."/>
            <person name="Rosenke K."/>
        </authorList>
    </citation>
    <scope>NUCLEOTIDE SEQUENCE [LARGE SCALE GENOMIC DNA]</scope>
    <source>
        <strain evidence="1">CBS 101.48</strain>
    </source>
</reference>
<gene>
    <name evidence="1" type="primary">ABSGL_00696.1 scaffold 909</name>
</gene>